<dbReference type="Proteomes" id="UP001303473">
    <property type="component" value="Unassembled WGS sequence"/>
</dbReference>
<feature type="compositionally biased region" description="Pro residues" evidence="1">
    <location>
        <begin position="46"/>
        <end position="55"/>
    </location>
</feature>
<accession>A0AAN6MWN3</accession>
<feature type="compositionally biased region" description="Low complexity" evidence="1">
    <location>
        <begin position="115"/>
        <end position="147"/>
    </location>
</feature>
<protein>
    <submittedName>
        <fullName evidence="2">Uncharacterized protein</fullName>
    </submittedName>
</protein>
<name>A0AAN6MWN3_9PEZI</name>
<gene>
    <name evidence="2" type="ORF">QBC46DRAFT_430642</name>
</gene>
<sequence>MSLQAGYQSLPTAAIMPPGSNGRDGGSVGGRGREQYRSQRLLEAAPPTPLLPAPPANDEGFEDDASTCVGDEGSVISQSSQGDVASRSSEASYETASQVSSSAGRAAVSWSRSPRTSGRLETSSSSGMSSRMSSSTRSDTSPRTESPVFHTTPQTQRSQLWFPEVRLPPSPQGTRTVDELVRNVMLRLDARLKQSELERSRTLRLAARSRRPGTWGVDEEERLTSLVDQRRAEEVPMIIRELTKNEVKYFKEEVAWQVAALLNVYGKNAVAVRDSTLNRLWNLPQEDSLAFLLRGSEELDSSIDKIFTWLGEHLKSEGYCRTCPTFRGSVQGYRQGHTTSVPRFQSPVFL</sequence>
<dbReference type="EMBL" id="MU854051">
    <property type="protein sequence ID" value="KAK3933913.1"/>
    <property type="molecule type" value="Genomic_DNA"/>
</dbReference>
<reference evidence="3" key="1">
    <citation type="journal article" date="2023" name="Mol. Phylogenet. Evol.">
        <title>Genome-scale phylogeny and comparative genomics of the fungal order Sordariales.</title>
        <authorList>
            <person name="Hensen N."/>
            <person name="Bonometti L."/>
            <person name="Westerberg I."/>
            <person name="Brannstrom I.O."/>
            <person name="Guillou S."/>
            <person name="Cros-Aarteil S."/>
            <person name="Calhoun S."/>
            <person name="Haridas S."/>
            <person name="Kuo A."/>
            <person name="Mondo S."/>
            <person name="Pangilinan J."/>
            <person name="Riley R."/>
            <person name="LaButti K."/>
            <person name="Andreopoulos B."/>
            <person name="Lipzen A."/>
            <person name="Chen C."/>
            <person name="Yan M."/>
            <person name="Daum C."/>
            <person name="Ng V."/>
            <person name="Clum A."/>
            <person name="Steindorff A."/>
            <person name="Ohm R.A."/>
            <person name="Martin F."/>
            <person name="Silar P."/>
            <person name="Natvig D.O."/>
            <person name="Lalanne C."/>
            <person name="Gautier V."/>
            <person name="Ament-Velasquez S.L."/>
            <person name="Kruys A."/>
            <person name="Hutchinson M.I."/>
            <person name="Powell A.J."/>
            <person name="Barry K."/>
            <person name="Miller A.N."/>
            <person name="Grigoriev I.V."/>
            <person name="Debuchy R."/>
            <person name="Gladieux P."/>
            <person name="Hiltunen Thoren M."/>
            <person name="Johannesson H."/>
        </authorList>
    </citation>
    <scope>NUCLEOTIDE SEQUENCE [LARGE SCALE GENOMIC DNA]</scope>
    <source>
        <strain evidence="3">CBS 340.73</strain>
    </source>
</reference>
<evidence type="ECO:0000313" key="2">
    <source>
        <dbReference type="EMBL" id="KAK3933913.1"/>
    </source>
</evidence>
<feature type="non-terminal residue" evidence="2">
    <location>
        <position position="350"/>
    </location>
</feature>
<proteinExistence type="predicted"/>
<dbReference type="AlphaFoldDB" id="A0AAN6MWN3"/>
<feature type="compositionally biased region" description="Polar residues" evidence="1">
    <location>
        <begin position="75"/>
        <end position="103"/>
    </location>
</feature>
<organism evidence="2 3">
    <name type="scientific">Diplogelasinospora grovesii</name>
    <dbReference type="NCBI Taxonomy" id="303347"/>
    <lineage>
        <taxon>Eukaryota</taxon>
        <taxon>Fungi</taxon>
        <taxon>Dikarya</taxon>
        <taxon>Ascomycota</taxon>
        <taxon>Pezizomycotina</taxon>
        <taxon>Sordariomycetes</taxon>
        <taxon>Sordariomycetidae</taxon>
        <taxon>Sordariales</taxon>
        <taxon>Diplogelasinosporaceae</taxon>
        <taxon>Diplogelasinospora</taxon>
    </lineage>
</organism>
<feature type="region of interest" description="Disordered" evidence="1">
    <location>
        <begin position="1"/>
        <end position="157"/>
    </location>
</feature>
<evidence type="ECO:0000313" key="3">
    <source>
        <dbReference type="Proteomes" id="UP001303473"/>
    </source>
</evidence>
<feature type="compositionally biased region" description="Polar residues" evidence="1">
    <location>
        <begin position="1"/>
        <end position="11"/>
    </location>
</feature>
<evidence type="ECO:0000256" key="1">
    <source>
        <dbReference type="SAM" id="MobiDB-lite"/>
    </source>
</evidence>
<comment type="caution">
    <text evidence="2">The sequence shown here is derived from an EMBL/GenBank/DDBJ whole genome shotgun (WGS) entry which is preliminary data.</text>
</comment>
<keyword evidence="3" id="KW-1185">Reference proteome</keyword>